<dbReference type="AlphaFoldDB" id="A0A1X1RH39"/>
<feature type="chain" id="PRO_5013253431" description="Secreted protein" evidence="1">
    <location>
        <begin position="30"/>
        <end position="149"/>
    </location>
</feature>
<keyword evidence="1" id="KW-0732">Signal</keyword>
<dbReference type="EMBL" id="LQOJ01000022">
    <property type="protein sequence ID" value="ORV06176.1"/>
    <property type="molecule type" value="Genomic_DNA"/>
</dbReference>
<evidence type="ECO:0000313" key="3">
    <source>
        <dbReference type="Proteomes" id="UP000193484"/>
    </source>
</evidence>
<gene>
    <name evidence="2" type="ORF">AWC04_05770</name>
</gene>
<evidence type="ECO:0000313" key="2">
    <source>
        <dbReference type="EMBL" id="ORV06176.1"/>
    </source>
</evidence>
<comment type="caution">
    <text evidence="2">The sequence shown here is derived from an EMBL/GenBank/DDBJ whole genome shotgun (WGS) entry which is preliminary data.</text>
</comment>
<sequence>MTNMGKATRKAVAVLATAAASLSFGAAVAAADPAPAGEHQITYTLNGGDAQYTLYYLATQPPSKAAYDADPYQFLKKETINLAGAPWVFETTMTDPSWAILTVSSTTHGGRAAPNPHCEIAVDGNSAVQQDAPYNLSCQLKDWMAPAAP</sequence>
<organism evidence="2 3">
    <name type="scientific">Mycolicibacterium fallax</name>
    <name type="common">Mycobacterium fallax</name>
    <dbReference type="NCBI Taxonomy" id="1793"/>
    <lineage>
        <taxon>Bacteria</taxon>
        <taxon>Bacillati</taxon>
        <taxon>Actinomycetota</taxon>
        <taxon>Actinomycetes</taxon>
        <taxon>Mycobacteriales</taxon>
        <taxon>Mycobacteriaceae</taxon>
        <taxon>Mycolicibacterium</taxon>
    </lineage>
</organism>
<proteinExistence type="predicted"/>
<name>A0A1X1RH39_MYCFA</name>
<keyword evidence="3" id="KW-1185">Reference proteome</keyword>
<reference evidence="2 3" key="1">
    <citation type="submission" date="2016-01" db="EMBL/GenBank/DDBJ databases">
        <title>The new phylogeny of the genus Mycobacterium.</title>
        <authorList>
            <person name="Tarcisio F."/>
            <person name="Conor M."/>
            <person name="Antonella G."/>
            <person name="Elisabetta G."/>
            <person name="Giulia F.S."/>
            <person name="Sara T."/>
            <person name="Anna F."/>
            <person name="Clotilde B."/>
            <person name="Roberto B."/>
            <person name="Veronica D.S."/>
            <person name="Fabio R."/>
            <person name="Monica P."/>
            <person name="Olivier J."/>
            <person name="Enrico T."/>
            <person name="Nicola S."/>
        </authorList>
    </citation>
    <scope>NUCLEOTIDE SEQUENCE [LARGE SCALE GENOMIC DNA]</scope>
    <source>
        <strain evidence="2 3">DSM 44179</strain>
    </source>
</reference>
<feature type="signal peptide" evidence="1">
    <location>
        <begin position="1"/>
        <end position="29"/>
    </location>
</feature>
<dbReference type="STRING" id="1793.AWC04_05770"/>
<dbReference type="Proteomes" id="UP000193484">
    <property type="component" value="Unassembled WGS sequence"/>
</dbReference>
<evidence type="ECO:0000256" key="1">
    <source>
        <dbReference type="SAM" id="SignalP"/>
    </source>
</evidence>
<protein>
    <recommendedName>
        <fullName evidence="4">Secreted protein</fullName>
    </recommendedName>
</protein>
<evidence type="ECO:0008006" key="4">
    <source>
        <dbReference type="Google" id="ProtNLM"/>
    </source>
</evidence>
<dbReference type="OrthoDB" id="4621589at2"/>
<accession>A0A1X1RH39</accession>